<sequence length="74" mass="8114">MFGPIDKIGLIHHRRARSVTPTHTQLVRCAHVYRMVTCPVGLVVSPSFLRPYTTPPMSQRSTSSPPPTGCAGKK</sequence>
<name>A0A3S5AT32_9PLAT</name>
<proteinExistence type="predicted"/>
<comment type="caution">
    <text evidence="2">The sequence shown here is derived from an EMBL/GenBank/DDBJ whole genome shotgun (WGS) entry which is preliminary data.</text>
</comment>
<dbReference type="EMBL" id="CAAALY010089491">
    <property type="protein sequence ID" value="VEL27733.1"/>
    <property type="molecule type" value="Genomic_DNA"/>
</dbReference>
<evidence type="ECO:0000313" key="2">
    <source>
        <dbReference type="EMBL" id="VEL27733.1"/>
    </source>
</evidence>
<accession>A0A3S5AT32</accession>
<evidence type="ECO:0000256" key="1">
    <source>
        <dbReference type="SAM" id="MobiDB-lite"/>
    </source>
</evidence>
<keyword evidence="3" id="KW-1185">Reference proteome</keyword>
<reference evidence="2" key="1">
    <citation type="submission" date="2018-11" db="EMBL/GenBank/DDBJ databases">
        <authorList>
            <consortium name="Pathogen Informatics"/>
        </authorList>
    </citation>
    <scope>NUCLEOTIDE SEQUENCE</scope>
</reference>
<organism evidence="2 3">
    <name type="scientific">Protopolystoma xenopodis</name>
    <dbReference type="NCBI Taxonomy" id="117903"/>
    <lineage>
        <taxon>Eukaryota</taxon>
        <taxon>Metazoa</taxon>
        <taxon>Spiralia</taxon>
        <taxon>Lophotrochozoa</taxon>
        <taxon>Platyhelminthes</taxon>
        <taxon>Monogenea</taxon>
        <taxon>Polyopisthocotylea</taxon>
        <taxon>Polystomatidea</taxon>
        <taxon>Polystomatidae</taxon>
        <taxon>Protopolystoma</taxon>
    </lineage>
</organism>
<protein>
    <submittedName>
        <fullName evidence="2">Uncharacterized protein</fullName>
    </submittedName>
</protein>
<evidence type="ECO:0000313" key="3">
    <source>
        <dbReference type="Proteomes" id="UP000784294"/>
    </source>
</evidence>
<feature type="region of interest" description="Disordered" evidence="1">
    <location>
        <begin position="51"/>
        <end position="74"/>
    </location>
</feature>
<gene>
    <name evidence="2" type="ORF">PXEA_LOCUS21173</name>
</gene>
<dbReference type="Proteomes" id="UP000784294">
    <property type="component" value="Unassembled WGS sequence"/>
</dbReference>
<dbReference type="AlphaFoldDB" id="A0A3S5AT32"/>